<proteinExistence type="predicted"/>
<accession>A0ABQ7GWI9</accession>
<organism evidence="2 3">
    <name type="scientific">Dunaliella salina</name>
    <name type="common">Green alga</name>
    <name type="synonym">Protococcus salinus</name>
    <dbReference type="NCBI Taxonomy" id="3046"/>
    <lineage>
        <taxon>Eukaryota</taxon>
        <taxon>Viridiplantae</taxon>
        <taxon>Chlorophyta</taxon>
        <taxon>core chlorophytes</taxon>
        <taxon>Chlorophyceae</taxon>
        <taxon>CS clade</taxon>
        <taxon>Chlamydomonadales</taxon>
        <taxon>Dunaliellaceae</taxon>
        <taxon>Dunaliella</taxon>
    </lineage>
</organism>
<keyword evidence="3" id="KW-1185">Reference proteome</keyword>
<reference evidence="2" key="1">
    <citation type="submission" date="2017-08" db="EMBL/GenBank/DDBJ databases">
        <authorList>
            <person name="Polle J.E."/>
            <person name="Barry K."/>
            <person name="Cushman J."/>
            <person name="Schmutz J."/>
            <person name="Tran D."/>
            <person name="Hathwaick L.T."/>
            <person name="Yim W.C."/>
            <person name="Jenkins J."/>
            <person name="Mckie-Krisberg Z.M."/>
            <person name="Prochnik S."/>
            <person name="Lindquist E."/>
            <person name="Dockter R.B."/>
            <person name="Adam C."/>
            <person name="Molina H."/>
            <person name="Bunkerborg J."/>
            <person name="Jin E."/>
            <person name="Buchheim M."/>
            <person name="Magnuson J."/>
        </authorList>
    </citation>
    <scope>NUCLEOTIDE SEQUENCE</scope>
    <source>
        <strain evidence="2">CCAP 19/18</strain>
    </source>
</reference>
<evidence type="ECO:0000313" key="3">
    <source>
        <dbReference type="Proteomes" id="UP000815325"/>
    </source>
</evidence>
<feature type="region of interest" description="Disordered" evidence="1">
    <location>
        <begin position="229"/>
        <end position="270"/>
    </location>
</feature>
<dbReference type="Proteomes" id="UP000815325">
    <property type="component" value="Unassembled WGS sequence"/>
</dbReference>
<evidence type="ECO:0000313" key="2">
    <source>
        <dbReference type="EMBL" id="KAF5838973.1"/>
    </source>
</evidence>
<sequence length="492" mass="56039">MYENQSSFQRSDSTIAAHGLKDSHNRHAAAAELARSIPALLHYLELEKEERVHLCLAKSGKRTEWEGWTTGKPSLGPQKTLHTSKLPKGLESVACIPSLKAAQKRANSIRAEWEEALQIKRWEAQQMSSDAAAAHLEAIFDAHHDRILAHEKGMTRMSVIGFLCVLRESALLDNATAPTDADRIFRRVVEDQQQECQLAGDEHKEQQQATHVDYQGFVACLTAVAKQRRQAAQPRQPWEVKQKKEREKRRSEQRKREQEQGQRAKQAKQQQQQQQQAAAVQQQQQQVQQQQQQQQAMQQAEGLGLMGQDLRGLRPSMSGLSVAQTIADGEQDGPQDMRRQRSLRGRSLSSRSLRQRLLGPSPESLLQGLLKQYVLPLANTEETEPDPIYDALFEPESLAVLHKFDDKLRALFSWYSTLDDPRNLSWDKIVDFKIMLIPDEFLLMLINFKVHFLARLLHEFRCKECIQDHAEPGQVPAHAHQLQGTLFSTTFA</sequence>
<feature type="compositionally biased region" description="Low complexity" evidence="1">
    <location>
        <begin position="345"/>
        <end position="354"/>
    </location>
</feature>
<feature type="compositionally biased region" description="Basic and acidic residues" evidence="1">
    <location>
        <begin position="238"/>
        <end position="262"/>
    </location>
</feature>
<evidence type="ECO:0000256" key="1">
    <source>
        <dbReference type="SAM" id="MobiDB-lite"/>
    </source>
</evidence>
<name>A0ABQ7GWI9_DUNSA</name>
<protein>
    <submittedName>
        <fullName evidence="2">Uncharacterized protein</fullName>
    </submittedName>
</protein>
<dbReference type="Gene3D" id="1.10.238.10">
    <property type="entry name" value="EF-hand"/>
    <property type="match status" value="1"/>
</dbReference>
<comment type="caution">
    <text evidence="2">The sequence shown here is derived from an EMBL/GenBank/DDBJ whole genome shotgun (WGS) entry which is preliminary data.</text>
</comment>
<dbReference type="EMBL" id="MU069559">
    <property type="protein sequence ID" value="KAF5838973.1"/>
    <property type="molecule type" value="Genomic_DNA"/>
</dbReference>
<gene>
    <name evidence="2" type="ORF">DUNSADRAFT_1840</name>
</gene>
<feature type="region of interest" description="Disordered" evidence="1">
    <location>
        <begin position="326"/>
        <end position="354"/>
    </location>
</feature>